<dbReference type="Gene3D" id="3.10.350.10">
    <property type="entry name" value="LysM domain"/>
    <property type="match status" value="1"/>
</dbReference>
<reference evidence="6" key="1">
    <citation type="submission" date="2016-02" db="EMBL/GenBank/DDBJ databases">
        <title>Halorhodospira halochloris DSM-1059 complete genome, version 2.</title>
        <authorList>
            <person name="Tsukatani Y."/>
        </authorList>
    </citation>
    <scope>NUCLEOTIDE SEQUENCE</scope>
    <source>
        <strain evidence="6">DSM 1059</strain>
    </source>
</reference>
<organism evidence="6 7">
    <name type="scientific">Halorhodospira halochloris</name>
    <name type="common">Ectothiorhodospira halochloris</name>
    <dbReference type="NCBI Taxonomy" id="1052"/>
    <lineage>
        <taxon>Bacteria</taxon>
        <taxon>Pseudomonadati</taxon>
        <taxon>Pseudomonadota</taxon>
        <taxon>Gammaproteobacteria</taxon>
        <taxon>Chromatiales</taxon>
        <taxon>Ectothiorhodospiraceae</taxon>
        <taxon>Halorhodospira</taxon>
    </lineage>
</organism>
<feature type="compositionally biased region" description="Low complexity" evidence="2">
    <location>
        <begin position="733"/>
        <end position="753"/>
    </location>
</feature>
<dbReference type="NCBIfam" id="TIGR03505">
    <property type="entry name" value="FimV_core"/>
    <property type="match status" value="1"/>
</dbReference>
<dbReference type="InterPro" id="IPR036779">
    <property type="entry name" value="LysM_dom_sf"/>
</dbReference>
<evidence type="ECO:0000313" key="6">
    <source>
        <dbReference type="EMBL" id="BAU57718.1"/>
    </source>
</evidence>
<accession>A0A110B731</accession>
<dbReference type="InterPro" id="IPR018392">
    <property type="entry name" value="LysM"/>
</dbReference>
<feature type="region of interest" description="Disordered" evidence="2">
    <location>
        <begin position="389"/>
        <end position="419"/>
    </location>
</feature>
<feature type="compositionally biased region" description="Low complexity" evidence="2">
    <location>
        <begin position="681"/>
        <end position="692"/>
    </location>
</feature>
<evidence type="ECO:0000256" key="2">
    <source>
        <dbReference type="SAM" id="MobiDB-lite"/>
    </source>
</evidence>
<dbReference type="InterPro" id="IPR020012">
    <property type="entry name" value="LysM_FimV"/>
</dbReference>
<evidence type="ECO:0000256" key="1">
    <source>
        <dbReference type="SAM" id="Coils"/>
    </source>
</evidence>
<gene>
    <name evidence="6" type="primary">fimV</name>
    <name evidence="6" type="ORF">HH1059_10190</name>
</gene>
<keyword evidence="4" id="KW-0732">Signal</keyword>
<sequence length="859" mass="95011">MRKAFQVAVVIAGLSIAAGTHAAEPRLGTIESRSQAGEPVSARIPLRDIETDQLDEFEVELAPSRVFERAGIQRQDELSLLSFEIVTEGEDAPYIEVSSDEPVDLPLLDFLVRISWPQGDLTREYTLLLEEPTTVAEARERRERAEREEEQRQAEAELESAEEEAERDARGRSAYGPVEEGDTLWSIAEQHRPDDSVTVAQTMLAIQRLNPHAFADDNVNDLLSGWWLRLPDEEEIKQLSAAEAQSIYEDHLAAWVPPAERRAAAEEWDPQAPIPEIDEPVPDVAEREARLRVVAMDDKGTDEVLALLDADLEPSEANLSRLQGAVAAMREERESLRAERDNLQDRVRDLGERVEALERLLDLSMDDILPPPQEPTPRAPIPEVGMLEEELPRPEPAPEPEPTPEPEPEPEVAEEERGEAPWWASMLADVEELDVAPEDITAAHLWEEDTLRQRALIALGLTLVAISAITGLIAYRRRKQMQTRQSPRKRFDPADFGLSDEQEQSYSRRDPLDLAEDYIADDEFNNARQILERGIHREPHRADLRLKLLDVLANLNERDAFMDQAQELYDRTRSDSDPVWQTALNIGRRFAPDSPLFGGLAAGAATAAAAADGDPYGARDNDLAGEGEDDLDSKPDLEALDLGFDDEDEGQQSAGADDDFDRRLDEAFGGEDDQEPEPAMQQDPEQSAAAQDAADDLFGQGEDDADSGYDELEEMDIDGLLSEEGFDDESEPDQQPAAGDAEAEPADQGAADGESGDDFDELLGATEQQAESEQTEQAADSDADTEESSADEEDELPDDDELSLGPGEGDQSDTMLDLARAYIDLGDEASAREMLEEVIEKGTESQRESAREILSELGS</sequence>
<feature type="region of interest" description="Disordered" evidence="2">
    <location>
        <begin position="611"/>
        <end position="817"/>
    </location>
</feature>
<proteinExistence type="predicted"/>
<evidence type="ECO:0000259" key="5">
    <source>
        <dbReference type="Pfam" id="PF25800"/>
    </source>
</evidence>
<dbReference type="InterPro" id="IPR020011">
    <property type="entry name" value="FimV_C"/>
</dbReference>
<feature type="compositionally biased region" description="Low complexity" evidence="2">
    <location>
        <begin position="765"/>
        <end position="778"/>
    </location>
</feature>
<feature type="chain" id="PRO_5007142915" evidence="4">
    <location>
        <begin position="23"/>
        <end position="859"/>
    </location>
</feature>
<evidence type="ECO:0000256" key="3">
    <source>
        <dbReference type="SAM" id="Phobius"/>
    </source>
</evidence>
<dbReference type="InterPro" id="IPR057840">
    <property type="entry name" value="FimV_N"/>
</dbReference>
<name>A0A110B731_HALHR</name>
<dbReference type="RefSeq" id="WP_096408988.1">
    <property type="nucleotide sequence ID" value="NZ_AP017372.2"/>
</dbReference>
<feature type="region of interest" description="Disordered" evidence="2">
    <location>
        <begin position="483"/>
        <end position="510"/>
    </location>
</feature>
<keyword evidence="1" id="KW-0175">Coiled coil</keyword>
<feature type="compositionally biased region" description="Acidic residues" evidence="2">
    <location>
        <begin position="156"/>
        <end position="166"/>
    </location>
</feature>
<feature type="signal peptide" evidence="4">
    <location>
        <begin position="1"/>
        <end position="22"/>
    </location>
</feature>
<evidence type="ECO:0000313" key="7">
    <source>
        <dbReference type="Proteomes" id="UP000218890"/>
    </source>
</evidence>
<feature type="region of interest" description="Disordered" evidence="2">
    <location>
        <begin position="839"/>
        <end position="859"/>
    </location>
</feature>
<dbReference type="Pfam" id="PF25800">
    <property type="entry name" value="FimV_N"/>
    <property type="match status" value="1"/>
</dbReference>
<dbReference type="AlphaFoldDB" id="A0A110B731"/>
<feature type="domain" description="FimV N-terminal" evidence="5">
    <location>
        <begin position="27"/>
        <end position="132"/>
    </location>
</feature>
<dbReference type="CDD" id="cd00118">
    <property type="entry name" value="LysM"/>
    <property type="match status" value="1"/>
</dbReference>
<dbReference type="KEGG" id="hhk:HH1059_10190"/>
<dbReference type="EMBL" id="AP017372">
    <property type="protein sequence ID" value="BAU57718.1"/>
    <property type="molecule type" value="Genomic_DNA"/>
</dbReference>
<keyword evidence="3 6" id="KW-0812">Transmembrane</keyword>
<dbReference type="Proteomes" id="UP000218890">
    <property type="component" value="Chromosome"/>
</dbReference>
<dbReference type="NCBIfam" id="TIGR03504">
    <property type="entry name" value="FimV_Cterm"/>
    <property type="match status" value="1"/>
</dbReference>
<feature type="compositionally biased region" description="Basic and acidic residues" evidence="2">
    <location>
        <begin position="137"/>
        <end position="155"/>
    </location>
</feature>
<keyword evidence="3" id="KW-1133">Transmembrane helix</keyword>
<dbReference type="InterPro" id="IPR038440">
    <property type="entry name" value="FimV_C_sf"/>
</dbReference>
<keyword evidence="3" id="KW-0472">Membrane</keyword>
<feature type="compositionally biased region" description="Acidic residues" evidence="2">
    <location>
        <begin position="779"/>
        <end position="802"/>
    </location>
</feature>
<feature type="compositionally biased region" description="Acidic residues" evidence="2">
    <location>
        <begin position="701"/>
        <end position="717"/>
    </location>
</feature>
<feature type="compositionally biased region" description="Acidic residues" evidence="2">
    <location>
        <begin position="402"/>
        <end position="417"/>
    </location>
</feature>
<dbReference type="Gene3D" id="1.20.58.2200">
    <property type="match status" value="1"/>
</dbReference>
<feature type="coiled-coil region" evidence="1">
    <location>
        <begin position="319"/>
        <end position="360"/>
    </location>
</feature>
<dbReference type="OrthoDB" id="5298707at2"/>
<feature type="region of interest" description="Disordered" evidence="2">
    <location>
        <begin position="135"/>
        <end position="178"/>
    </location>
</feature>
<protein>
    <submittedName>
        <fullName evidence="6">Probable type IV pilus assembly FimV-related transmembrane protein</fullName>
    </submittedName>
</protein>
<keyword evidence="7" id="KW-1185">Reference proteome</keyword>
<evidence type="ECO:0000256" key="4">
    <source>
        <dbReference type="SAM" id="SignalP"/>
    </source>
</evidence>
<feature type="transmembrane region" description="Helical" evidence="3">
    <location>
        <begin position="455"/>
        <end position="475"/>
    </location>
</feature>